<name>T0J5Y4_9SPHN</name>
<accession>T0J5Y4</accession>
<feature type="region of interest" description="Disordered" evidence="1">
    <location>
        <begin position="195"/>
        <end position="220"/>
    </location>
</feature>
<dbReference type="OrthoDB" id="5800376at2"/>
<comment type="caution">
    <text evidence="3">The sequence shown here is derived from an EMBL/GenBank/DDBJ whole genome shotgun (WGS) entry which is preliminary data.</text>
</comment>
<evidence type="ECO:0000256" key="1">
    <source>
        <dbReference type="SAM" id="MobiDB-lite"/>
    </source>
</evidence>
<dbReference type="InterPro" id="IPR050180">
    <property type="entry name" value="RNR_Ribonuclease"/>
</dbReference>
<feature type="domain" description="RNB" evidence="2">
    <location>
        <begin position="47"/>
        <end position="371"/>
    </location>
</feature>
<dbReference type="SMART" id="SM00955">
    <property type="entry name" value="RNB"/>
    <property type="match status" value="1"/>
</dbReference>
<dbReference type="PANTHER" id="PTHR23355">
    <property type="entry name" value="RIBONUCLEASE"/>
    <property type="match status" value="1"/>
</dbReference>
<sequence>MKTLFDPDRLLDQGLTRLRSRFAVPERFPDDVVAAAQVAASRRPDAHADRTALPFMTLDPASSTDLDQAFALEASGADWLLHYAIADVAWFVEDGDPLDREAWQRGTTTYLPGGKASLYPPVLSEAAASLLPGAERPAVILTVRIDAAGESRLDGVERAVILSRAKLAYETVRDEDLPGGFLEIARRIARAEDRRGAQRVDPPEQVVERSPSGRFSLGFRPQLPSERRNAALSLAANLAVARTMLEAGTGLFRVMAPPDARGEERLRATALALALEWPPAMPLTQFQRRLDPGKPVEAAFMLAIRRSGSGASYRPYVPAGSDALRTDTARADWAELPWHAAVAAPYAHATAPLRRLADRYVLRTVLALAQGQAMPQNVLSALPELPGVMARAGSRDAQIDRSVIDLAEATMLHGREGETFEAVVTEARENRAQVQLKDLPVIATAAGAPGAAPGTVLTLRLVRADPVEGALTFEVAD</sequence>
<dbReference type="InterPro" id="IPR001900">
    <property type="entry name" value="RNase_II/R"/>
</dbReference>
<dbReference type="InterPro" id="IPR012340">
    <property type="entry name" value="NA-bd_OB-fold"/>
</dbReference>
<dbReference type="GO" id="GO:0003723">
    <property type="term" value="F:RNA binding"/>
    <property type="evidence" value="ECO:0007669"/>
    <property type="project" value="InterPro"/>
</dbReference>
<dbReference type="PANTHER" id="PTHR23355:SF42">
    <property type="entry name" value="RIBONUCLEASE II, CHLOROPLASTIC_MITOCHONDRIAL"/>
    <property type="match status" value="1"/>
</dbReference>
<dbReference type="GO" id="GO:0000932">
    <property type="term" value="C:P-body"/>
    <property type="evidence" value="ECO:0007669"/>
    <property type="project" value="TreeGrafter"/>
</dbReference>
<dbReference type="InterPro" id="IPR040596">
    <property type="entry name" value="RNase_II_C_S1"/>
</dbReference>
<dbReference type="eggNOG" id="COG0557">
    <property type="taxonomic scope" value="Bacteria"/>
</dbReference>
<organism evidence="3 4">
    <name type="scientific">Novosphingobium lindaniclasticum LE124</name>
    <dbReference type="NCBI Taxonomy" id="1096930"/>
    <lineage>
        <taxon>Bacteria</taxon>
        <taxon>Pseudomonadati</taxon>
        <taxon>Pseudomonadota</taxon>
        <taxon>Alphaproteobacteria</taxon>
        <taxon>Sphingomonadales</taxon>
        <taxon>Sphingomonadaceae</taxon>
        <taxon>Novosphingobium</taxon>
    </lineage>
</organism>
<gene>
    <name evidence="3" type="ORF">L284_01270</name>
</gene>
<evidence type="ECO:0000313" key="3">
    <source>
        <dbReference type="EMBL" id="EQB19570.1"/>
    </source>
</evidence>
<evidence type="ECO:0000313" key="4">
    <source>
        <dbReference type="Proteomes" id="UP000015527"/>
    </source>
</evidence>
<reference evidence="3 4" key="1">
    <citation type="journal article" date="2013" name="Genome Announc.">
        <title>Genome Sequence of Novosphingobium lindaniclasticum LE124T, Isolated from a Hexachlorocyclohexane Dumpsite.</title>
        <authorList>
            <person name="Saxena A."/>
            <person name="Nayyar N."/>
            <person name="Sangwan N."/>
            <person name="Kumari R."/>
            <person name="Khurana J.P."/>
            <person name="Lal R."/>
        </authorList>
    </citation>
    <scope>NUCLEOTIDE SEQUENCE [LARGE SCALE GENOMIC DNA]</scope>
    <source>
        <strain evidence="3 4">LE124</strain>
    </source>
</reference>
<dbReference type="Pfam" id="PF00773">
    <property type="entry name" value="RNB"/>
    <property type="match status" value="1"/>
</dbReference>
<dbReference type="SUPFAM" id="SSF50249">
    <property type="entry name" value="Nucleic acid-binding proteins"/>
    <property type="match status" value="1"/>
</dbReference>
<keyword evidence="4" id="KW-1185">Reference proteome</keyword>
<proteinExistence type="predicted"/>
<dbReference type="PATRIC" id="fig|1096930.3.peg.253"/>
<dbReference type="GO" id="GO:0006402">
    <property type="term" value="P:mRNA catabolic process"/>
    <property type="evidence" value="ECO:0007669"/>
    <property type="project" value="TreeGrafter"/>
</dbReference>
<evidence type="ECO:0000259" key="2">
    <source>
        <dbReference type="SMART" id="SM00955"/>
    </source>
</evidence>
<dbReference type="Proteomes" id="UP000015527">
    <property type="component" value="Unassembled WGS sequence"/>
</dbReference>
<dbReference type="EMBL" id="ATHL01000011">
    <property type="protein sequence ID" value="EQB19570.1"/>
    <property type="molecule type" value="Genomic_DNA"/>
</dbReference>
<dbReference type="Pfam" id="PF18614">
    <property type="entry name" value="RNase_II_C_S1"/>
    <property type="match status" value="1"/>
</dbReference>
<dbReference type="AlphaFoldDB" id="T0J5Y4"/>
<dbReference type="RefSeq" id="WP_021232247.1">
    <property type="nucleotide sequence ID" value="NZ_ATHL01000011.1"/>
</dbReference>
<dbReference type="GO" id="GO:0000175">
    <property type="term" value="F:3'-5'-RNA exonuclease activity"/>
    <property type="evidence" value="ECO:0007669"/>
    <property type="project" value="TreeGrafter"/>
</dbReference>
<protein>
    <recommendedName>
        <fullName evidence="2">RNB domain-containing protein</fullName>
    </recommendedName>
</protein>